<feature type="transmembrane region" description="Helical" evidence="1">
    <location>
        <begin position="6"/>
        <end position="31"/>
    </location>
</feature>
<sequence length="166" mass="19283">MKRSKGFILIETVVAAAVMSVFLTVMFEMLIMFKGIYDRGESDVEIQENAQILQQFVETRMQLCSQVINVRAEGERAKGWSEFEGGEIQKIRFKLETIEGEIYINSDTKKLFYRTDFYSPGYEFADYVSSMKAYKVDGGRGIRMVFRLERENCGMDVDFTAYFRNV</sequence>
<gene>
    <name evidence="2" type="ORF">CLIT_23c02620</name>
</gene>
<comment type="caution">
    <text evidence="2">The sequence shown here is derived from an EMBL/GenBank/DDBJ whole genome shotgun (WGS) entry which is preliminary data.</text>
</comment>
<dbReference type="RefSeq" id="WP_038267733.1">
    <property type="nucleotide sequence ID" value="NZ_FSRH01000003.1"/>
</dbReference>
<evidence type="ECO:0008006" key="4">
    <source>
        <dbReference type="Google" id="ProtNLM"/>
    </source>
</evidence>
<keyword evidence="1" id="KW-0472">Membrane</keyword>
<dbReference type="eggNOG" id="ENOG50346HM">
    <property type="taxonomic scope" value="Bacteria"/>
</dbReference>
<reference evidence="2 3" key="1">
    <citation type="submission" date="2014-03" db="EMBL/GenBank/DDBJ databases">
        <title>Genome sequence of Clostridium litorale W6, DSM 5388.</title>
        <authorList>
            <person name="Poehlein A."/>
            <person name="Jagirdar A."/>
            <person name="Khonsari B."/>
            <person name="Chibani C.M."/>
            <person name="Gutierrez Gutierrez D.A."/>
            <person name="Davydova E."/>
            <person name="Alghaithi H.S."/>
            <person name="Nair K.P."/>
            <person name="Dhamotharan K."/>
            <person name="Chandran L."/>
            <person name="G W."/>
            <person name="Daniel R."/>
        </authorList>
    </citation>
    <scope>NUCLEOTIDE SEQUENCE [LARGE SCALE GENOMIC DNA]</scope>
    <source>
        <strain evidence="2 3">W6</strain>
    </source>
</reference>
<protein>
    <recommendedName>
        <fullName evidence="4">Prepilin-type N-terminal cleavage/methylation domain-containing protein</fullName>
    </recommendedName>
</protein>
<accession>A0A069RCM0</accession>
<evidence type="ECO:0000313" key="3">
    <source>
        <dbReference type="Proteomes" id="UP000027946"/>
    </source>
</evidence>
<dbReference type="STRING" id="1121324.CLIT_23c02620"/>
<evidence type="ECO:0000256" key="1">
    <source>
        <dbReference type="SAM" id="Phobius"/>
    </source>
</evidence>
<name>A0A069RCM0_PEPLI</name>
<organism evidence="2 3">
    <name type="scientific">Peptoclostridium litorale DSM 5388</name>
    <dbReference type="NCBI Taxonomy" id="1121324"/>
    <lineage>
        <taxon>Bacteria</taxon>
        <taxon>Bacillati</taxon>
        <taxon>Bacillota</taxon>
        <taxon>Clostridia</taxon>
        <taxon>Peptostreptococcales</taxon>
        <taxon>Peptoclostridiaceae</taxon>
        <taxon>Peptoclostridium</taxon>
    </lineage>
</organism>
<evidence type="ECO:0000313" key="2">
    <source>
        <dbReference type="EMBL" id="KDR93990.1"/>
    </source>
</evidence>
<keyword evidence="1" id="KW-0812">Transmembrane</keyword>
<dbReference type="EMBL" id="JJMM01000026">
    <property type="protein sequence ID" value="KDR93990.1"/>
    <property type="molecule type" value="Genomic_DNA"/>
</dbReference>
<proteinExistence type="predicted"/>
<keyword evidence="1" id="KW-1133">Transmembrane helix</keyword>
<dbReference type="OrthoDB" id="1752894at2"/>
<dbReference type="AlphaFoldDB" id="A0A069RCM0"/>
<dbReference type="Proteomes" id="UP000027946">
    <property type="component" value="Unassembled WGS sequence"/>
</dbReference>
<keyword evidence="3" id="KW-1185">Reference proteome</keyword>